<comment type="caution">
    <text evidence="5">The sequence shown here is derived from an EMBL/GenBank/DDBJ whole genome shotgun (WGS) entry which is preliminary data.</text>
</comment>
<keyword evidence="6" id="KW-1185">Reference proteome</keyword>
<evidence type="ECO:0000259" key="4">
    <source>
        <dbReference type="Pfam" id="PF01266"/>
    </source>
</evidence>
<dbReference type="PANTHER" id="PTHR13847">
    <property type="entry name" value="SARCOSINE DEHYDROGENASE-RELATED"/>
    <property type="match status" value="1"/>
</dbReference>
<dbReference type="SUPFAM" id="SSF51905">
    <property type="entry name" value="FAD/NAD(P)-binding domain"/>
    <property type="match status" value="1"/>
</dbReference>
<dbReference type="Proteomes" id="UP000313066">
    <property type="component" value="Unassembled WGS sequence"/>
</dbReference>
<keyword evidence="3" id="KW-0732">Signal</keyword>
<feature type="region of interest" description="Disordered" evidence="2">
    <location>
        <begin position="36"/>
        <end position="63"/>
    </location>
</feature>
<dbReference type="InterPro" id="IPR036188">
    <property type="entry name" value="FAD/NAD-bd_sf"/>
</dbReference>
<evidence type="ECO:0000256" key="1">
    <source>
        <dbReference type="ARBA" id="ARBA00023002"/>
    </source>
</evidence>
<feature type="signal peptide" evidence="3">
    <location>
        <begin position="1"/>
        <end position="24"/>
    </location>
</feature>
<feature type="region of interest" description="Disordered" evidence="2">
    <location>
        <begin position="474"/>
        <end position="503"/>
    </location>
</feature>
<organism evidence="5 6">
    <name type="scientific">Microbispora catharanthi</name>
    <dbReference type="NCBI Taxonomy" id="1712871"/>
    <lineage>
        <taxon>Bacteria</taxon>
        <taxon>Bacillati</taxon>
        <taxon>Actinomycetota</taxon>
        <taxon>Actinomycetes</taxon>
        <taxon>Streptosporangiales</taxon>
        <taxon>Streptosporangiaceae</taxon>
        <taxon>Microbispora</taxon>
    </lineage>
</organism>
<dbReference type="Gene3D" id="3.30.9.10">
    <property type="entry name" value="D-Amino Acid Oxidase, subunit A, domain 2"/>
    <property type="match status" value="1"/>
</dbReference>
<feature type="domain" description="FAD dependent oxidoreductase" evidence="4">
    <location>
        <begin position="99"/>
        <end position="457"/>
    </location>
</feature>
<sequence>MTASYALRSATCSSFSLVAVVFGAADMRPSLPAPQLYDPSNNWGRGRRDATRRNSRPARFPRGTVRRGHPCVTFLNGPPSPTVEARGRRIGARVPETCDVVIIGGGVIGCAIAHRLAARGTSVVLVDAGQRLGLGASDGAMGGILTQTEPSCLGPLSSVIKRSRDVYPQWLEEIRAASGVEVPVLDGGDIQVALDEAEMERLESKVLPQWKNSPFAVERLTAADARNLEPLLSERVVGGFLLPEELALDPRVLMAALTTAVLSGRTPIRVLSAVRATGLRTGPRGVEVDLHDGRRVSAEQAVVAAGHLSGVFLPRHRAHLFPIKGVAFDVRPPGAVTYPLRHHIFAEIKQDGREYFPYLVPRHDGRVAVGVTYEENVGDVTVTAAAIEEIRRGVAALMPRAATWPIGRRWAGLRPGSADHMPILGHVDDHGRVVAATGHSGLGVTLAPVTAELVAALVGGTAGARESELLAVCRPDRPFPPAPAAPAPPVPPTPPVSPPPTVR</sequence>
<reference evidence="5 6" key="1">
    <citation type="submission" date="2019-10" db="EMBL/GenBank/DDBJ databases">
        <title>Nonomuraea sp. nov., isolated from Phyllanthus amarus.</title>
        <authorList>
            <person name="Klykleung N."/>
            <person name="Tanasupawat S."/>
        </authorList>
    </citation>
    <scope>NUCLEOTIDE SEQUENCE [LARGE SCALE GENOMIC DNA]</scope>
    <source>
        <strain evidence="5 6">CR1-09</strain>
    </source>
</reference>
<evidence type="ECO:0000256" key="3">
    <source>
        <dbReference type="SAM" id="SignalP"/>
    </source>
</evidence>
<feature type="compositionally biased region" description="Pro residues" evidence="2">
    <location>
        <begin position="478"/>
        <end position="503"/>
    </location>
</feature>
<dbReference type="EMBL" id="VDMA02000006">
    <property type="protein sequence ID" value="KAB8184812.1"/>
    <property type="molecule type" value="Genomic_DNA"/>
</dbReference>
<dbReference type="GO" id="GO:0016491">
    <property type="term" value="F:oxidoreductase activity"/>
    <property type="evidence" value="ECO:0007669"/>
    <property type="project" value="UniProtKB-KW"/>
</dbReference>
<dbReference type="SUPFAM" id="SSF54373">
    <property type="entry name" value="FAD-linked reductases, C-terminal domain"/>
    <property type="match status" value="1"/>
</dbReference>
<evidence type="ECO:0000313" key="6">
    <source>
        <dbReference type="Proteomes" id="UP000313066"/>
    </source>
</evidence>
<evidence type="ECO:0000313" key="5">
    <source>
        <dbReference type="EMBL" id="KAB8184812.1"/>
    </source>
</evidence>
<keyword evidence="1" id="KW-0560">Oxidoreductase</keyword>
<gene>
    <name evidence="5" type="ORF">FH610_012840</name>
</gene>
<dbReference type="GO" id="GO:0005737">
    <property type="term" value="C:cytoplasm"/>
    <property type="evidence" value="ECO:0007669"/>
    <property type="project" value="TreeGrafter"/>
</dbReference>
<name>A0A5N6BWF8_9ACTN</name>
<dbReference type="AlphaFoldDB" id="A0A5N6BWF8"/>
<protein>
    <submittedName>
        <fullName evidence="5">FAD-dependent oxidoreductase</fullName>
    </submittedName>
</protein>
<dbReference type="Gene3D" id="3.50.50.60">
    <property type="entry name" value="FAD/NAD(P)-binding domain"/>
    <property type="match status" value="1"/>
</dbReference>
<accession>A0A5N6BWF8</accession>
<dbReference type="InterPro" id="IPR006076">
    <property type="entry name" value="FAD-dep_OxRdtase"/>
</dbReference>
<feature type="chain" id="PRO_5024440667" evidence="3">
    <location>
        <begin position="25"/>
        <end position="503"/>
    </location>
</feature>
<dbReference type="PANTHER" id="PTHR13847:SF289">
    <property type="entry name" value="GLYCINE OXIDASE"/>
    <property type="match status" value="1"/>
</dbReference>
<proteinExistence type="predicted"/>
<dbReference type="Pfam" id="PF01266">
    <property type="entry name" value="DAO"/>
    <property type="match status" value="1"/>
</dbReference>
<evidence type="ECO:0000256" key="2">
    <source>
        <dbReference type="SAM" id="MobiDB-lite"/>
    </source>
</evidence>